<protein>
    <submittedName>
        <fullName evidence="1">Uncharacterized protein</fullName>
    </submittedName>
</protein>
<proteinExistence type="predicted"/>
<dbReference type="EMBL" id="CM042016">
    <property type="protein sequence ID" value="KAI3699050.1"/>
    <property type="molecule type" value="Genomic_DNA"/>
</dbReference>
<gene>
    <name evidence="1" type="ORF">L2E82_43047</name>
</gene>
<organism evidence="1 2">
    <name type="scientific">Cichorium intybus</name>
    <name type="common">Chicory</name>
    <dbReference type="NCBI Taxonomy" id="13427"/>
    <lineage>
        <taxon>Eukaryota</taxon>
        <taxon>Viridiplantae</taxon>
        <taxon>Streptophyta</taxon>
        <taxon>Embryophyta</taxon>
        <taxon>Tracheophyta</taxon>
        <taxon>Spermatophyta</taxon>
        <taxon>Magnoliopsida</taxon>
        <taxon>eudicotyledons</taxon>
        <taxon>Gunneridae</taxon>
        <taxon>Pentapetalae</taxon>
        <taxon>asterids</taxon>
        <taxon>campanulids</taxon>
        <taxon>Asterales</taxon>
        <taxon>Asteraceae</taxon>
        <taxon>Cichorioideae</taxon>
        <taxon>Cichorieae</taxon>
        <taxon>Cichoriinae</taxon>
        <taxon>Cichorium</taxon>
    </lineage>
</organism>
<accession>A0ACB8ZN13</accession>
<sequence>MDSIKILFEIIVTLVIPAKIDVEIVPPTAVTTNKTEHGNKSMIFMSPTNIISSSVREFKLFKVPLQTIKQATNNFRSPLTTSSGHHLGACIALHAKKWSKCMEELCGFHDISLPKDEKFTVGTGSNPVAPTLVPLKFYFHEEIKKAAVSGIILLVGASSFNNISWGQSQWRNESYVK</sequence>
<evidence type="ECO:0000313" key="1">
    <source>
        <dbReference type="EMBL" id="KAI3699050.1"/>
    </source>
</evidence>
<reference evidence="2" key="1">
    <citation type="journal article" date="2022" name="Mol. Ecol. Resour.">
        <title>The genomes of chicory, endive, great burdock and yacon provide insights into Asteraceae palaeo-polyploidization history and plant inulin production.</title>
        <authorList>
            <person name="Fan W."/>
            <person name="Wang S."/>
            <person name="Wang H."/>
            <person name="Wang A."/>
            <person name="Jiang F."/>
            <person name="Liu H."/>
            <person name="Zhao H."/>
            <person name="Xu D."/>
            <person name="Zhang Y."/>
        </authorList>
    </citation>
    <scope>NUCLEOTIDE SEQUENCE [LARGE SCALE GENOMIC DNA]</scope>
    <source>
        <strain evidence="2">cv. Punajuju</strain>
    </source>
</reference>
<evidence type="ECO:0000313" key="2">
    <source>
        <dbReference type="Proteomes" id="UP001055811"/>
    </source>
</evidence>
<name>A0ACB8ZN13_CICIN</name>
<dbReference type="Proteomes" id="UP001055811">
    <property type="component" value="Linkage Group LG08"/>
</dbReference>
<comment type="caution">
    <text evidence="1">The sequence shown here is derived from an EMBL/GenBank/DDBJ whole genome shotgun (WGS) entry which is preliminary data.</text>
</comment>
<reference evidence="1 2" key="2">
    <citation type="journal article" date="2022" name="Mol. Ecol. Resour.">
        <title>The genomes of chicory, endive, great burdock and yacon provide insights into Asteraceae paleo-polyploidization history and plant inulin production.</title>
        <authorList>
            <person name="Fan W."/>
            <person name="Wang S."/>
            <person name="Wang H."/>
            <person name="Wang A."/>
            <person name="Jiang F."/>
            <person name="Liu H."/>
            <person name="Zhao H."/>
            <person name="Xu D."/>
            <person name="Zhang Y."/>
        </authorList>
    </citation>
    <scope>NUCLEOTIDE SEQUENCE [LARGE SCALE GENOMIC DNA]</scope>
    <source>
        <strain evidence="2">cv. Punajuju</strain>
        <tissue evidence="1">Leaves</tissue>
    </source>
</reference>
<keyword evidence="2" id="KW-1185">Reference proteome</keyword>